<dbReference type="AlphaFoldDB" id="A0A840D5B6"/>
<evidence type="ECO:0000313" key="2">
    <source>
        <dbReference type="Proteomes" id="UP000560658"/>
    </source>
</evidence>
<sequence length="37" mass="4393">MAETVEKRLKIAQFGDKKRLKIDIELYINLIIEFVLT</sequence>
<comment type="caution">
    <text evidence="1">The sequence shown here is derived from an EMBL/GenBank/DDBJ whole genome shotgun (WGS) entry which is preliminary data.</text>
</comment>
<dbReference type="EMBL" id="JACIER010000020">
    <property type="protein sequence ID" value="MBB4045989.1"/>
    <property type="molecule type" value="Genomic_DNA"/>
</dbReference>
<accession>A0A840D5B6</accession>
<gene>
    <name evidence="1" type="ORF">GGR06_003814</name>
</gene>
<proteinExistence type="predicted"/>
<evidence type="ECO:0000313" key="1">
    <source>
        <dbReference type="EMBL" id="MBB4045989.1"/>
    </source>
</evidence>
<reference evidence="1" key="1">
    <citation type="submission" date="2020-08" db="EMBL/GenBank/DDBJ databases">
        <title>Genomic Encyclopedia of Type Strains, Phase IV (KMG-IV): sequencing the most valuable type-strain genomes for metagenomic binning, comparative biology and taxonomic classification.</title>
        <authorList>
            <person name="Goeker M."/>
        </authorList>
    </citation>
    <scope>NUCLEOTIDE SEQUENCE [LARGE SCALE GENOMIC DNA]</scope>
    <source>
        <strain evidence="1">DSM 105720</strain>
    </source>
</reference>
<name>A0A840D5B6_9BACE</name>
<keyword evidence="2" id="KW-1185">Reference proteome</keyword>
<protein>
    <submittedName>
        <fullName evidence="1">Uncharacterized protein</fullName>
    </submittedName>
</protein>
<dbReference type="Proteomes" id="UP000560658">
    <property type="component" value="Unassembled WGS sequence"/>
</dbReference>
<organism evidence="1 2">
    <name type="scientific">Bacteroides reticulotermitis</name>
    <dbReference type="NCBI Taxonomy" id="1133319"/>
    <lineage>
        <taxon>Bacteria</taxon>
        <taxon>Pseudomonadati</taxon>
        <taxon>Bacteroidota</taxon>
        <taxon>Bacteroidia</taxon>
        <taxon>Bacteroidales</taxon>
        <taxon>Bacteroidaceae</taxon>
        <taxon>Bacteroides</taxon>
    </lineage>
</organism>